<accession>A0A2K8K7D5</accession>
<dbReference type="PIRSF" id="PIRSF002741">
    <property type="entry name" value="MppA"/>
    <property type="match status" value="1"/>
</dbReference>
<dbReference type="InterPro" id="IPR000914">
    <property type="entry name" value="SBP_5_dom"/>
</dbReference>
<dbReference type="Proteomes" id="UP000228948">
    <property type="component" value="Chromosome"/>
</dbReference>
<dbReference type="Gene3D" id="3.40.190.10">
    <property type="entry name" value="Periplasmic binding protein-like II"/>
    <property type="match status" value="1"/>
</dbReference>
<dbReference type="STRING" id="441209.GCA_001870665_00021"/>
<comment type="similarity">
    <text evidence="2">Belongs to the bacterial solute-binding protein 5 family.</text>
</comment>
<evidence type="ECO:0000256" key="1">
    <source>
        <dbReference type="ARBA" id="ARBA00004418"/>
    </source>
</evidence>
<proteinExistence type="inferred from homology"/>
<dbReference type="KEGG" id="rbg:BG454_05530"/>
<dbReference type="AlphaFoldDB" id="A0A2K8K7D5"/>
<dbReference type="EMBL" id="CP024899">
    <property type="protein sequence ID" value="ATX65349.1"/>
    <property type="molecule type" value="Genomic_DNA"/>
</dbReference>
<evidence type="ECO:0000256" key="2">
    <source>
        <dbReference type="ARBA" id="ARBA00005695"/>
    </source>
</evidence>
<organism evidence="4 5">
    <name type="scientific">Roseinatronobacter bogoriensis subsp. barguzinensis</name>
    <dbReference type="NCBI Taxonomy" id="441209"/>
    <lineage>
        <taxon>Bacteria</taxon>
        <taxon>Pseudomonadati</taxon>
        <taxon>Pseudomonadota</taxon>
        <taxon>Alphaproteobacteria</taxon>
        <taxon>Rhodobacterales</taxon>
        <taxon>Paracoccaceae</taxon>
        <taxon>Roseinatronobacter</taxon>
    </lineage>
</organism>
<dbReference type="InterPro" id="IPR030678">
    <property type="entry name" value="Peptide/Ni-bd"/>
</dbReference>
<dbReference type="SUPFAM" id="SSF53850">
    <property type="entry name" value="Periplasmic binding protein-like II"/>
    <property type="match status" value="1"/>
</dbReference>
<evidence type="ECO:0000313" key="5">
    <source>
        <dbReference type="Proteomes" id="UP000228948"/>
    </source>
</evidence>
<dbReference type="Pfam" id="PF00496">
    <property type="entry name" value="SBP_bac_5"/>
    <property type="match status" value="1"/>
</dbReference>
<dbReference type="InterPro" id="IPR039424">
    <property type="entry name" value="SBP_5"/>
</dbReference>
<gene>
    <name evidence="4" type="ORF">BG454_05530</name>
</gene>
<dbReference type="GO" id="GO:0043190">
    <property type="term" value="C:ATP-binding cassette (ABC) transporter complex"/>
    <property type="evidence" value="ECO:0007669"/>
    <property type="project" value="InterPro"/>
</dbReference>
<protein>
    <submittedName>
        <fullName evidence="4">Peptide ABC transporter substrate-binding protein</fullName>
    </submittedName>
</protein>
<dbReference type="Gene3D" id="3.10.105.10">
    <property type="entry name" value="Dipeptide-binding Protein, Domain 3"/>
    <property type="match status" value="1"/>
</dbReference>
<reference evidence="4 5" key="1">
    <citation type="submission" date="2017-11" db="EMBL/GenBank/DDBJ databases">
        <title>Revised Sequence and Annotation of the Rhodobaca barguzinensis strain alga05 Genome.</title>
        <authorList>
            <person name="Kopejtka K."/>
            <person name="Tomasch J.M."/>
            <person name="Bunk B."/>
            <person name="Koblizek M."/>
        </authorList>
    </citation>
    <scope>NUCLEOTIDE SEQUENCE [LARGE SCALE GENOMIC DNA]</scope>
    <source>
        <strain evidence="5">alga05</strain>
    </source>
</reference>
<dbReference type="GO" id="GO:1904680">
    <property type="term" value="F:peptide transmembrane transporter activity"/>
    <property type="evidence" value="ECO:0007669"/>
    <property type="project" value="TreeGrafter"/>
</dbReference>
<dbReference type="PANTHER" id="PTHR30290">
    <property type="entry name" value="PERIPLASMIC BINDING COMPONENT OF ABC TRANSPORTER"/>
    <property type="match status" value="1"/>
</dbReference>
<feature type="domain" description="Solute-binding protein family 5" evidence="3">
    <location>
        <begin position="119"/>
        <end position="475"/>
    </location>
</feature>
<evidence type="ECO:0000259" key="3">
    <source>
        <dbReference type="Pfam" id="PF00496"/>
    </source>
</evidence>
<comment type="subcellular location">
    <subcellularLocation>
        <location evidence="1">Periplasm</location>
    </subcellularLocation>
</comment>
<evidence type="ECO:0000313" key="4">
    <source>
        <dbReference type="EMBL" id="ATX65349.1"/>
    </source>
</evidence>
<sequence length="557" mass="62191">MRGCKHALQHDAAMNRELRATRRVVPSPGEATMNDLKTTSIFPSLTRRQLFAGTAALSAATMFPIAAWADGSRLNVRAYLEPDDYDPLDASGFLEELLYGCIYRKLIQYVPGEEWDWQLDLAETIEQTSPTTIAFTLKEGQMWSDGFGEITAEDVKFSMDRHMVEENNSRIKPDLGTFTHVEVTGRLSGIIHMERPFAPIWTIALPYLAGTVICKEAVEAAGGKITTAIPPAVSGPYRVVEHRLGERWVLERNPDFSGEAADFERVDLIVVVDDSAAEIAKEAGDVDFTSIGAGSVQRLRDNPPADATMTLHPALFYHWVGLNVQNPKFEDIRVRQAIMHAIDVPSIMQAAFFDVAEPSTGIIAPGLIGHRPEGLIPPQADFARARELLDEAGIDRLEINIDVLNNVTHTTAAQVMQAMMAQAGIDLNINVHESGSFWSLGVASDGDRWKDLELTIKRFSMTPDPYYATAWFVSDQIGDWNWEQFSNEEFDRLHDEALSETDPERRDEMYRRMQDLMEESGGYRFLTHGVTANLFADSIAPATRPDGQPLVQFFRRA</sequence>
<name>A0A2K8K7D5_9RHOB</name>
<dbReference type="GO" id="GO:0015833">
    <property type="term" value="P:peptide transport"/>
    <property type="evidence" value="ECO:0007669"/>
    <property type="project" value="TreeGrafter"/>
</dbReference>
<dbReference type="GO" id="GO:0030288">
    <property type="term" value="C:outer membrane-bounded periplasmic space"/>
    <property type="evidence" value="ECO:0007669"/>
    <property type="project" value="UniProtKB-ARBA"/>
</dbReference>
<keyword evidence="5" id="KW-1185">Reference proteome</keyword>